<gene>
    <name evidence="1" type="ORF">VTL71DRAFT_4316</name>
</gene>
<sequence>MSRSPQSLTTADQLILRVLLSATADRANYSQQHVWTSILQLWPASPAPDTRYSERRSMDGDCNDMCESYLDPNTFRRILGKDGGLTKSRQGELLSSGLQLKVDTVGSSCFGTIWGSWGSSNCTIWPERFAGPIKTCMSNRRLQ</sequence>
<reference evidence="1 2" key="1">
    <citation type="journal article" date="2024" name="Commun. Biol.">
        <title>Comparative genomic analysis of thermophilic fungi reveals convergent evolutionary adaptations and gene losses.</title>
        <authorList>
            <person name="Steindorff A.S."/>
            <person name="Aguilar-Pontes M.V."/>
            <person name="Robinson A.J."/>
            <person name="Andreopoulos B."/>
            <person name="LaButti K."/>
            <person name="Kuo A."/>
            <person name="Mondo S."/>
            <person name="Riley R."/>
            <person name="Otillar R."/>
            <person name="Haridas S."/>
            <person name="Lipzen A."/>
            <person name="Grimwood J."/>
            <person name="Schmutz J."/>
            <person name="Clum A."/>
            <person name="Reid I.D."/>
            <person name="Moisan M.C."/>
            <person name="Butler G."/>
            <person name="Nguyen T.T.M."/>
            <person name="Dewar K."/>
            <person name="Conant G."/>
            <person name="Drula E."/>
            <person name="Henrissat B."/>
            <person name="Hansel C."/>
            <person name="Singer S."/>
            <person name="Hutchinson M.I."/>
            <person name="de Vries R.P."/>
            <person name="Natvig D.O."/>
            <person name="Powell A.J."/>
            <person name="Tsang A."/>
            <person name="Grigoriev I.V."/>
        </authorList>
    </citation>
    <scope>NUCLEOTIDE SEQUENCE [LARGE SCALE GENOMIC DNA]</scope>
    <source>
        <strain evidence="1 2">CBS 494.80</strain>
    </source>
</reference>
<protein>
    <submittedName>
        <fullName evidence="1">Uncharacterized protein</fullName>
    </submittedName>
</protein>
<proteinExistence type="predicted"/>
<name>A0ABR4C5F5_9HELO</name>
<evidence type="ECO:0000313" key="1">
    <source>
        <dbReference type="EMBL" id="KAL2065175.1"/>
    </source>
</evidence>
<organism evidence="1 2">
    <name type="scientific">Oculimacula yallundae</name>
    <dbReference type="NCBI Taxonomy" id="86028"/>
    <lineage>
        <taxon>Eukaryota</taxon>
        <taxon>Fungi</taxon>
        <taxon>Dikarya</taxon>
        <taxon>Ascomycota</taxon>
        <taxon>Pezizomycotina</taxon>
        <taxon>Leotiomycetes</taxon>
        <taxon>Helotiales</taxon>
        <taxon>Ploettnerulaceae</taxon>
        <taxon>Oculimacula</taxon>
    </lineage>
</organism>
<evidence type="ECO:0000313" key="2">
    <source>
        <dbReference type="Proteomes" id="UP001595075"/>
    </source>
</evidence>
<keyword evidence="2" id="KW-1185">Reference proteome</keyword>
<dbReference type="EMBL" id="JAZHXI010000013">
    <property type="protein sequence ID" value="KAL2065175.1"/>
    <property type="molecule type" value="Genomic_DNA"/>
</dbReference>
<dbReference type="Proteomes" id="UP001595075">
    <property type="component" value="Unassembled WGS sequence"/>
</dbReference>
<accession>A0ABR4C5F5</accession>
<comment type="caution">
    <text evidence="1">The sequence shown here is derived from an EMBL/GenBank/DDBJ whole genome shotgun (WGS) entry which is preliminary data.</text>
</comment>